<gene>
    <name evidence="1" type="ORF">H7A79_1615</name>
</gene>
<sequence>MIRVCFYGGLRQYGRRFDLHVDSPAEALHALFSQIKGLRQYIRDGVYQVRFQGEDHTTETMQDVFRRPASGVLHIVPRVAGAGRRGGIIQTVIGVVIAVVGAYFGQAWAVQLGVGLAVGGVAQMLTKQPRLDSAKGVDAGKNTAFSNLSNTAAQGNPVPLAYGICYCGSRVVSQGIESRRVATGTGGGSRNAGNSIVRMVAAAAGINNDVQSADPLAVDLTLGMEKTFAGGVAATAPNGQKYNTDFENDSVRARNYTAAYTVT</sequence>
<accession>A0A7H1MCA6</accession>
<name>A0A7H1MCA6_9NEIS</name>
<dbReference type="RefSeq" id="WP_186999975.1">
    <property type="nucleotide sequence ID" value="NZ_CP060414.2"/>
</dbReference>
<evidence type="ECO:0000313" key="1">
    <source>
        <dbReference type="EMBL" id="QNT59271.1"/>
    </source>
</evidence>
<dbReference type="KEGG" id="nmus:H7A79_1615"/>
<reference evidence="1" key="1">
    <citation type="submission" date="2024-06" db="EMBL/GenBank/DDBJ databases">
        <title>Complete Genome Sequence of mouse commensal type strain Neisseria musculi.</title>
        <authorList>
            <person name="Thapa E."/>
            <person name="Aluvathingal J."/>
            <person name="Nadendla S."/>
            <person name="Mehta A."/>
            <person name="Tettelin H."/>
            <person name="Weyand N.J."/>
        </authorList>
    </citation>
    <scope>NUCLEOTIDE SEQUENCE</scope>
    <source>
        <strain evidence="1">NW831</strain>
    </source>
</reference>
<keyword evidence="2" id="KW-1185">Reference proteome</keyword>
<organism evidence="1 2">
    <name type="scientific">Neisseria musculi</name>
    <dbReference type="NCBI Taxonomy" id="1815583"/>
    <lineage>
        <taxon>Bacteria</taxon>
        <taxon>Pseudomonadati</taxon>
        <taxon>Pseudomonadota</taxon>
        <taxon>Betaproteobacteria</taxon>
        <taxon>Neisseriales</taxon>
        <taxon>Neisseriaceae</taxon>
        <taxon>Neisseria</taxon>
    </lineage>
</organism>
<dbReference type="Proteomes" id="UP000516412">
    <property type="component" value="Chromosome"/>
</dbReference>
<dbReference type="AlphaFoldDB" id="A0A7H1MCA6"/>
<evidence type="ECO:0000313" key="2">
    <source>
        <dbReference type="Proteomes" id="UP000516412"/>
    </source>
</evidence>
<dbReference type="InterPro" id="IPR010654">
    <property type="entry name" value="Phage_lambda_tail_I"/>
</dbReference>
<dbReference type="EMBL" id="CP060414">
    <property type="protein sequence ID" value="QNT59271.1"/>
    <property type="molecule type" value="Genomic_DNA"/>
</dbReference>
<protein>
    <submittedName>
        <fullName evidence="1">Bacteriophage lambda tail assembly I family protein</fullName>
    </submittedName>
</protein>
<proteinExistence type="predicted"/>
<dbReference type="Pfam" id="PF06805">
    <property type="entry name" value="Lambda_tail_I"/>
    <property type="match status" value="1"/>
</dbReference>